<sequence>MNRTSVVASRRVASAVATAGVVAVLAWTASTARPDSTTSAGVGTTAVVLADAETTGFAGGTFRPAPGTLPADLRADLRALPTMQPEQRQKAAAKIWRAALAGDYGTRVQLRAEAAQRRFRALPTQLRHDIEELKGLGPAARAEKRTAIRDKALAGGYGERVRHFAERRAAVRQQD</sequence>
<feature type="signal peptide" evidence="1">
    <location>
        <begin position="1"/>
        <end position="19"/>
    </location>
</feature>
<reference evidence="2 3" key="1">
    <citation type="journal article" date="2015" name="Int. J. Syst. Evol. Microbiol.">
        <title>Streptomyces gilvifuscus sp. nov., an actinomycete that produces antibacterial compounds isolated from soil.</title>
        <authorList>
            <person name="Nguyen T.M."/>
            <person name="Kim J."/>
        </authorList>
    </citation>
    <scope>NUCLEOTIDE SEQUENCE [LARGE SCALE GENOMIC DNA]</scope>
    <source>
        <strain evidence="2 3">T113</strain>
    </source>
</reference>
<evidence type="ECO:0000313" key="3">
    <source>
        <dbReference type="Proteomes" id="UP001221328"/>
    </source>
</evidence>
<gene>
    <name evidence="2" type="ORF">PO587_19255</name>
</gene>
<comment type="caution">
    <text evidence="2">The sequence shown here is derived from an EMBL/GenBank/DDBJ whole genome shotgun (WGS) entry which is preliminary data.</text>
</comment>
<keyword evidence="3" id="KW-1185">Reference proteome</keyword>
<dbReference type="EMBL" id="JAQOSK010000007">
    <property type="protein sequence ID" value="MDC2956613.1"/>
    <property type="molecule type" value="Genomic_DNA"/>
</dbReference>
<evidence type="ECO:0000256" key="1">
    <source>
        <dbReference type="SAM" id="SignalP"/>
    </source>
</evidence>
<proteinExistence type="predicted"/>
<keyword evidence="1" id="KW-0732">Signal</keyword>
<dbReference type="Proteomes" id="UP001221328">
    <property type="component" value="Unassembled WGS sequence"/>
</dbReference>
<evidence type="ECO:0000313" key="2">
    <source>
        <dbReference type="EMBL" id="MDC2956613.1"/>
    </source>
</evidence>
<name>A0ABT5FVP1_9ACTN</name>
<protein>
    <submittedName>
        <fullName evidence="2">Uncharacterized protein</fullName>
    </submittedName>
</protein>
<organism evidence="2 3">
    <name type="scientific">Streptomyces gilvifuscus</name>
    <dbReference type="NCBI Taxonomy" id="1550617"/>
    <lineage>
        <taxon>Bacteria</taxon>
        <taxon>Bacillati</taxon>
        <taxon>Actinomycetota</taxon>
        <taxon>Actinomycetes</taxon>
        <taxon>Kitasatosporales</taxon>
        <taxon>Streptomycetaceae</taxon>
        <taxon>Streptomyces</taxon>
    </lineage>
</organism>
<dbReference type="RefSeq" id="WP_272175981.1">
    <property type="nucleotide sequence ID" value="NZ_JAQOSK010000007.1"/>
</dbReference>
<feature type="chain" id="PRO_5045879508" evidence="1">
    <location>
        <begin position="20"/>
        <end position="175"/>
    </location>
</feature>
<accession>A0ABT5FVP1</accession>